<evidence type="ECO:0000313" key="3">
    <source>
        <dbReference type="Proteomes" id="UP001314903"/>
    </source>
</evidence>
<dbReference type="InterPro" id="IPR000182">
    <property type="entry name" value="GNAT_dom"/>
</dbReference>
<name>A0ABS4KIJ1_9FIRM</name>
<evidence type="ECO:0000313" key="2">
    <source>
        <dbReference type="EMBL" id="MBP2027579.1"/>
    </source>
</evidence>
<proteinExistence type="predicted"/>
<feature type="domain" description="N-acetyltransferase" evidence="1">
    <location>
        <begin position="14"/>
        <end position="171"/>
    </location>
</feature>
<comment type="caution">
    <text evidence="2">The sequence shown here is derived from an EMBL/GenBank/DDBJ whole genome shotgun (WGS) entry which is preliminary data.</text>
</comment>
<sequence>MTKNFVGNLEIREIEIHDASAVSNIIKILSDETENFPFSSEDYGVDIKRQELFIDHLSKKENCILLGAFDKTSLCGLIYLEGGTKDRTYHCCNLGMGVLKKYWGQSIGTMLIKRTLDYAYNTECIAKIDIQVNSCNERAIGLYKKFGFQVEGKNKRALFINGEFYDYLLMGKIID</sequence>
<dbReference type="PANTHER" id="PTHR43415">
    <property type="entry name" value="SPERMIDINE N(1)-ACETYLTRANSFERASE"/>
    <property type="match status" value="1"/>
</dbReference>
<protein>
    <submittedName>
        <fullName evidence="2">RimJ/RimL family protein N-acetyltransferase</fullName>
    </submittedName>
</protein>
<evidence type="ECO:0000259" key="1">
    <source>
        <dbReference type="PROSITE" id="PS51186"/>
    </source>
</evidence>
<dbReference type="RefSeq" id="WP_209660644.1">
    <property type="nucleotide sequence ID" value="NZ_JAGGLI010000013.1"/>
</dbReference>
<dbReference type="InterPro" id="IPR016181">
    <property type="entry name" value="Acyl_CoA_acyltransferase"/>
</dbReference>
<dbReference type="PANTHER" id="PTHR43415:SF3">
    <property type="entry name" value="GNAT-FAMILY ACETYLTRANSFERASE"/>
    <property type="match status" value="1"/>
</dbReference>
<keyword evidence="3" id="KW-1185">Reference proteome</keyword>
<organism evidence="2 3">
    <name type="scientific">Acetoanaerobium pronyense</name>
    <dbReference type="NCBI Taxonomy" id="1482736"/>
    <lineage>
        <taxon>Bacteria</taxon>
        <taxon>Bacillati</taxon>
        <taxon>Bacillota</taxon>
        <taxon>Clostridia</taxon>
        <taxon>Peptostreptococcales</taxon>
        <taxon>Filifactoraceae</taxon>
        <taxon>Acetoanaerobium</taxon>
    </lineage>
</organism>
<dbReference type="SUPFAM" id="SSF55729">
    <property type="entry name" value="Acyl-CoA N-acyltransferases (Nat)"/>
    <property type="match status" value="1"/>
</dbReference>
<dbReference type="Gene3D" id="3.40.630.30">
    <property type="match status" value="1"/>
</dbReference>
<dbReference type="PROSITE" id="PS51186">
    <property type="entry name" value="GNAT"/>
    <property type="match status" value="1"/>
</dbReference>
<gene>
    <name evidence="2" type="ORF">J2Z35_001376</name>
</gene>
<dbReference type="Proteomes" id="UP001314903">
    <property type="component" value="Unassembled WGS sequence"/>
</dbReference>
<dbReference type="Pfam" id="PF00583">
    <property type="entry name" value="Acetyltransf_1"/>
    <property type="match status" value="1"/>
</dbReference>
<reference evidence="2 3" key="1">
    <citation type="submission" date="2021-03" db="EMBL/GenBank/DDBJ databases">
        <title>Genomic Encyclopedia of Type Strains, Phase IV (KMG-IV): sequencing the most valuable type-strain genomes for metagenomic binning, comparative biology and taxonomic classification.</title>
        <authorList>
            <person name="Goeker M."/>
        </authorList>
    </citation>
    <scope>NUCLEOTIDE SEQUENCE [LARGE SCALE GENOMIC DNA]</scope>
    <source>
        <strain evidence="2 3">DSM 27512</strain>
    </source>
</reference>
<accession>A0ABS4KIJ1</accession>
<dbReference type="EMBL" id="JAGGLI010000013">
    <property type="protein sequence ID" value="MBP2027579.1"/>
    <property type="molecule type" value="Genomic_DNA"/>
</dbReference>